<dbReference type="SUPFAM" id="SSF53335">
    <property type="entry name" value="S-adenosyl-L-methionine-dependent methyltransferases"/>
    <property type="match status" value="1"/>
</dbReference>
<name>A0A428YX42_KIBAR</name>
<comment type="caution">
    <text evidence="2">The sequence shown here is derived from an EMBL/GenBank/DDBJ whole genome shotgun (WGS) entry which is preliminary data.</text>
</comment>
<protein>
    <submittedName>
        <fullName evidence="2">Class I SAM-dependent methyltransferase</fullName>
    </submittedName>
</protein>
<evidence type="ECO:0000313" key="2">
    <source>
        <dbReference type="EMBL" id="RSM74796.1"/>
    </source>
</evidence>
<keyword evidence="2" id="KW-0489">Methyltransferase</keyword>
<dbReference type="OrthoDB" id="9805171at2"/>
<dbReference type="GO" id="GO:0032259">
    <property type="term" value="P:methylation"/>
    <property type="evidence" value="ECO:0007669"/>
    <property type="project" value="UniProtKB-KW"/>
</dbReference>
<dbReference type="GO" id="GO:0008757">
    <property type="term" value="F:S-adenosylmethionine-dependent methyltransferase activity"/>
    <property type="evidence" value="ECO:0007669"/>
    <property type="project" value="InterPro"/>
</dbReference>
<evidence type="ECO:0000313" key="3">
    <source>
        <dbReference type="Proteomes" id="UP000287547"/>
    </source>
</evidence>
<dbReference type="Proteomes" id="UP000287547">
    <property type="component" value="Unassembled WGS sequence"/>
</dbReference>
<sequence>MKLHEGWDNNAQDWIKWSRAPGHDSYWQYHRAAFLPLIPPPGKLTVDVGCGEGRVTRDLQELGHRVVGIDRSLTMARAAGEQSHAVVADATALPFATGSADCAVAFMSLHDIDQMRESVREIARVLAPGGHLVLAIVHPINTAGGFVEGDEVDRPYVIAKPYYEHRQEVFVIDKDGLTMTFHNAHRPLQEYTEALADAGFAITRLREPTNPDPASAWSRMPLFLNIVARR</sequence>
<proteinExistence type="predicted"/>
<reference evidence="2 3" key="1">
    <citation type="submission" date="2018-05" db="EMBL/GenBank/DDBJ databases">
        <title>Evolution of GPA BGCs.</title>
        <authorList>
            <person name="Waglechner N."/>
            <person name="Wright G.D."/>
        </authorList>
    </citation>
    <scope>NUCLEOTIDE SEQUENCE [LARGE SCALE GENOMIC DNA]</scope>
    <source>
        <strain evidence="2 3">A82846</strain>
    </source>
</reference>
<dbReference type="CDD" id="cd02440">
    <property type="entry name" value="AdoMet_MTases"/>
    <property type="match status" value="1"/>
</dbReference>
<organism evidence="2 3">
    <name type="scientific">Kibdelosporangium aridum</name>
    <dbReference type="NCBI Taxonomy" id="2030"/>
    <lineage>
        <taxon>Bacteria</taxon>
        <taxon>Bacillati</taxon>
        <taxon>Actinomycetota</taxon>
        <taxon>Actinomycetes</taxon>
        <taxon>Pseudonocardiales</taxon>
        <taxon>Pseudonocardiaceae</taxon>
        <taxon>Kibdelosporangium</taxon>
    </lineage>
</organism>
<dbReference type="AlphaFoldDB" id="A0A428YX42"/>
<gene>
    <name evidence="2" type="ORF">DMH04_39405</name>
</gene>
<feature type="domain" description="Methyltransferase type 11" evidence="1">
    <location>
        <begin position="46"/>
        <end position="134"/>
    </location>
</feature>
<dbReference type="Pfam" id="PF08241">
    <property type="entry name" value="Methyltransf_11"/>
    <property type="match status" value="1"/>
</dbReference>
<dbReference type="PANTHER" id="PTHR43591">
    <property type="entry name" value="METHYLTRANSFERASE"/>
    <property type="match status" value="1"/>
</dbReference>
<dbReference type="Gene3D" id="3.40.50.150">
    <property type="entry name" value="Vaccinia Virus protein VP39"/>
    <property type="match status" value="1"/>
</dbReference>
<evidence type="ECO:0000259" key="1">
    <source>
        <dbReference type="Pfam" id="PF08241"/>
    </source>
</evidence>
<dbReference type="EMBL" id="QHKI01000050">
    <property type="protein sequence ID" value="RSM74796.1"/>
    <property type="molecule type" value="Genomic_DNA"/>
</dbReference>
<dbReference type="InterPro" id="IPR029063">
    <property type="entry name" value="SAM-dependent_MTases_sf"/>
</dbReference>
<dbReference type="InterPro" id="IPR013216">
    <property type="entry name" value="Methyltransf_11"/>
</dbReference>
<accession>A0A428YX42</accession>
<keyword evidence="2" id="KW-0808">Transferase</keyword>